<feature type="domain" description="Ionotropic glutamate receptor C-terminal" evidence="12">
    <location>
        <begin position="14"/>
        <end position="175"/>
    </location>
</feature>
<evidence type="ECO:0000313" key="15">
    <source>
        <dbReference type="Proteomes" id="UP000663874"/>
    </source>
</evidence>
<feature type="domain" description="G" evidence="13">
    <location>
        <begin position="211"/>
        <end position="313"/>
    </location>
</feature>
<dbReference type="GO" id="GO:0005525">
    <property type="term" value="F:GTP binding"/>
    <property type="evidence" value="ECO:0007669"/>
    <property type="project" value="InterPro"/>
</dbReference>
<evidence type="ECO:0000256" key="1">
    <source>
        <dbReference type="ARBA" id="ARBA00004141"/>
    </source>
</evidence>
<feature type="region of interest" description="Disordered" evidence="11">
    <location>
        <begin position="388"/>
        <end position="412"/>
    </location>
</feature>
<keyword evidence="6" id="KW-0472">Membrane</keyword>
<evidence type="ECO:0000256" key="11">
    <source>
        <dbReference type="SAM" id="MobiDB-lite"/>
    </source>
</evidence>
<dbReference type="Proteomes" id="UP000663874">
    <property type="component" value="Unassembled WGS sequence"/>
</dbReference>
<evidence type="ECO:0000256" key="4">
    <source>
        <dbReference type="ARBA" id="ARBA00022989"/>
    </source>
</evidence>
<dbReference type="GO" id="GO:0015276">
    <property type="term" value="F:ligand-gated monoatomic ion channel activity"/>
    <property type="evidence" value="ECO:0007669"/>
    <property type="project" value="InterPro"/>
</dbReference>
<dbReference type="InterPro" id="IPR027417">
    <property type="entry name" value="P-loop_NTPase"/>
</dbReference>
<dbReference type="CDD" id="cd00882">
    <property type="entry name" value="Ras_like_GTPase"/>
    <property type="match status" value="1"/>
</dbReference>
<evidence type="ECO:0008006" key="16">
    <source>
        <dbReference type="Google" id="ProtNLM"/>
    </source>
</evidence>
<keyword evidence="8" id="KW-0325">Glycoprotein</keyword>
<dbReference type="Pfam" id="PF01926">
    <property type="entry name" value="MMR_HSR1"/>
    <property type="match status" value="1"/>
</dbReference>
<keyword evidence="10" id="KW-0407">Ion channel</keyword>
<evidence type="ECO:0000259" key="12">
    <source>
        <dbReference type="Pfam" id="PF00060"/>
    </source>
</evidence>
<proteinExistence type="predicted"/>
<dbReference type="Pfam" id="PF00060">
    <property type="entry name" value="Lig_chan"/>
    <property type="match status" value="1"/>
</dbReference>
<sequence length="412" mass="46100">MWNLIDNVVARNRYTFGNLIGFGADFEIKTASGRLLTAGLYLLCLVLVASYTANLASDLTISKSKNIISGIDDIKSGKILFNRIGILVGTASEEFYLREISSGSRNFYPLKSRQEIYDSLINNLIDVAFNDADVAEYMTNNIYCNATLIGDGFDKGVFGITTSKQWFYGQDLDVHILSLKESGDLDILRSAEALKPMAATTQPLPMTGTNFAFFGITSCGKSTMLNQFLGKPVAATGAGETTTQIQRYDGSGFSLYDIPGKNDEISYFTMEYVAFWKGLTARLVLIMATIKEMTSVFRLLDAINLTYDIVVNKFDQHEEDERDQLKAQIREEINQFGLKGVENIWFVSSKHPQMFDDWLQMVHSLTGRPHKFNNMTRMNTIENNSRTSFFSESQTSTTVSTLAQDQNESEAI</sequence>
<comment type="caution">
    <text evidence="14">The sequence shown here is derived from an EMBL/GenBank/DDBJ whole genome shotgun (WGS) entry which is preliminary data.</text>
</comment>
<keyword evidence="7" id="KW-0675">Receptor</keyword>
<evidence type="ECO:0000313" key="14">
    <source>
        <dbReference type="EMBL" id="CAF3943420.1"/>
    </source>
</evidence>
<dbReference type="SUPFAM" id="SSF52540">
    <property type="entry name" value="P-loop containing nucleoside triphosphate hydrolases"/>
    <property type="match status" value="1"/>
</dbReference>
<dbReference type="Gene3D" id="3.40.50.300">
    <property type="entry name" value="P-loop containing nucleotide triphosphate hydrolases"/>
    <property type="match status" value="1"/>
</dbReference>
<dbReference type="InterPro" id="IPR006073">
    <property type="entry name" value="GTP-bd"/>
</dbReference>
<evidence type="ECO:0000256" key="6">
    <source>
        <dbReference type="ARBA" id="ARBA00023136"/>
    </source>
</evidence>
<keyword evidence="3" id="KW-0812">Transmembrane</keyword>
<dbReference type="SUPFAM" id="SSF53850">
    <property type="entry name" value="Periplasmic binding protein-like II"/>
    <property type="match status" value="1"/>
</dbReference>
<name>A0A819K5U6_9BILA</name>
<protein>
    <recommendedName>
        <fullName evidence="16">IRG-type G domain-containing protein</fullName>
    </recommendedName>
</protein>
<evidence type="ECO:0000256" key="10">
    <source>
        <dbReference type="ARBA" id="ARBA00023303"/>
    </source>
</evidence>
<dbReference type="Gene3D" id="3.40.190.10">
    <property type="entry name" value="Periplasmic binding protein-like II"/>
    <property type="match status" value="1"/>
</dbReference>
<keyword evidence="4" id="KW-1133">Transmembrane helix</keyword>
<comment type="subcellular location">
    <subcellularLocation>
        <location evidence="1">Membrane</location>
        <topology evidence="1">Multi-pass membrane protein</topology>
    </subcellularLocation>
</comment>
<dbReference type="AlphaFoldDB" id="A0A819K5U6"/>
<evidence type="ECO:0000256" key="3">
    <source>
        <dbReference type="ARBA" id="ARBA00022692"/>
    </source>
</evidence>
<evidence type="ECO:0000256" key="7">
    <source>
        <dbReference type="ARBA" id="ARBA00023170"/>
    </source>
</evidence>
<evidence type="ECO:0000256" key="9">
    <source>
        <dbReference type="ARBA" id="ARBA00023286"/>
    </source>
</evidence>
<dbReference type="InterPro" id="IPR015683">
    <property type="entry name" value="Ionotropic_Glu_rcpt"/>
</dbReference>
<feature type="compositionally biased region" description="Low complexity" evidence="11">
    <location>
        <begin position="388"/>
        <end position="401"/>
    </location>
</feature>
<dbReference type="PANTHER" id="PTHR18966">
    <property type="entry name" value="IONOTROPIC GLUTAMATE RECEPTOR"/>
    <property type="match status" value="1"/>
</dbReference>
<gene>
    <name evidence="14" type="ORF">FNK824_LOCUS22805</name>
</gene>
<evidence type="ECO:0000256" key="8">
    <source>
        <dbReference type="ARBA" id="ARBA00023180"/>
    </source>
</evidence>
<organism evidence="14 15">
    <name type="scientific">Rotaria sordida</name>
    <dbReference type="NCBI Taxonomy" id="392033"/>
    <lineage>
        <taxon>Eukaryota</taxon>
        <taxon>Metazoa</taxon>
        <taxon>Spiralia</taxon>
        <taxon>Gnathifera</taxon>
        <taxon>Rotifera</taxon>
        <taxon>Eurotatoria</taxon>
        <taxon>Bdelloidea</taxon>
        <taxon>Philodinida</taxon>
        <taxon>Philodinidae</taxon>
        <taxon>Rotaria</taxon>
    </lineage>
</organism>
<keyword evidence="9" id="KW-1071">Ligand-gated ion channel</keyword>
<keyword evidence="2" id="KW-0813">Transport</keyword>
<evidence type="ECO:0000256" key="2">
    <source>
        <dbReference type="ARBA" id="ARBA00022448"/>
    </source>
</evidence>
<dbReference type="EMBL" id="CAJOBE010004697">
    <property type="protein sequence ID" value="CAF3943420.1"/>
    <property type="molecule type" value="Genomic_DNA"/>
</dbReference>
<keyword evidence="5" id="KW-0406">Ion transport</keyword>
<evidence type="ECO:0000256" key="5">
    <source>
        <dbReference type="ARBA" id="ARBA00023065"/>
    </source>
</evidence>
<dbReference type="GO" id="GO:0016020">
    <property type="term" value="C:membrane"/>
    <property type="evidence" value="ECO:0007669"/>
    <property type="project" value="UniProtKB-SubCell"/>
</dbReference>
<dbReference type="InterPro" id="IPR001320">
    <property type="entry name" value="Iontro_rcpt_C"/>
</dbReference>
<evidence type="ECO:0000259" key="13">
    <source>
        <dbReference type="Pfam" id="PF01926"/>
    </source>
</evidence>
<reference evidence="14" key="1">
    <citation type="submission" date="2021-02" db="EMBL/GenBank/DDBJ databases">
        <authorList>
            <person name="Nowell W R."/>
        </authorList>
    </citation>
    <scope>NUCLEOTIDE SEQUENCE</scope>
</reference>
<accession>A0A819K5U6</accession>